<keyword evidence="8" id="KW-1185">Reference proteome</keyword>
<dbReference type="EMBL" id="BQFW01000002">
    <property type="protein sequence ID" value="GJJ68652.1"/>
    <property type="molecule type" value="Genomic_DNA"/>
</dbReference>
<evidence type="ECO:0000256" key="4">
    <source>
        <dbReference type="ARBA" id="ARBA00023002"/>
    </source>
</evidence>
<evidence type="ECO:0000313" key="7">
    <source>
        <dbReference type="EMBL" id="GJJ68652.1"/>
    </source>
</evidence>
<dbReference type="Proteomes" id="UP000827284">
    <property type="component" value="Unassembled WGS sequence"/>
</dbReference>
<evidence type="ECO:0000256" key="5">
    <source>
        <dbReference type="SAM" id="MobiDB-lite"/>
    </source>
</evidence>
<evidence type="ECO:0000256" key="3">
    <source>
        <dbReference type="ARBA" id="ARBA00022827"/>
    </source>
</evidence>
<feature type="domain" description="FAD-binding" evidence="6">
    <location>
        <begin position="320"/>
        <end position="374"/>
    </location>
</feature>
<dbReference type="Gene3D" id="3.50.50.60">
    <property type="entry name" value="FAD/NAD(P)-binding domain"/>
    <property type="match status" value="1"/>
</dbReference>
<dbReference type="AlphaFoldDB" id="A0A9P3H256"/>
<reference evidence="7" key="2">
    <citation type="journal article" date="2022" name="Microbiol. Resour. Announc.">
        <title>Whole-Genome Sequence of Entomortierella parvispora E1425, a Mucoromycotan Fungus Associated with Burkholderiaceae-Related Endosymbiotic Bacteria.</title>
        <authorList>
            <person name="Herlambang A."/>
            <person name="Guo Y."/>
            <person name="Takashima Y."/>
            <person name="Narisawa K."/>
            <person name="Ohta H."/>
            <person name="Nishizawa T."/>
        </authorList>
    </citation>
    <scope>NUCLEOTIDE SEQUENCE</scope>
    <source>
        <strain evidence="7">E1425</strain>
    </source>
</reference>
<dbReference type="SUPFAM" id="SSF51905">
    <property type="entry name" value="FAD/NAD(P)-binding domain"/>
    <property type="match status" value="1"/>
</dbReference>
<evidence type="ECO:0000256" key="2">
    <source>
        <dbReference type="ARBA" id="ARBA00022630"/>
    </source>
</evidence>
<organism evidence="7 8">
    <name type="scientific">Entomortierella parvispora</name>
    <dbReference type="NCBI Taxonomy" id="205924"/>
    <lineage>
        <taxon>Eukaryota</taxon>
        <taxon>Fungi</taxon>
        <taxon>Fungi incertae sedis</taxon>
        <taxon>Mucoromycota</taxon>
        <taxon>Mortierellomycotina</taxon>
        <taxon>Mortierellomycetes</taxon>
        <taxon>Mortierellales</taxon>
        <taxon>Mortierellaceae</taxon>
        <taxon>Entomortierella</taxon>
    </lineage>
</organism>
<dbReference type="InterPro" id="IPR036188">
    <property type="entry name" value="FAD/NAD-bd_sf"/>
</dbReference>
<comment type="caution">
    <text evidence="7">The sequence shown here is derived from an EMBL/GenBank/DDBJ whole genome shotgun (WGS) entry which is preliminary data.</text>
</comment>
<dbReference type="PANTHER" id="PTHR47356:SF2">
    <property type="entry name" value="FAD-BINDING DOMAIN-CONTAINING PROTEIN-RELATED"/>
    <property type="match status" value="1"/>
</dbReference>
<gene>
    <name evidence="7" type="ORF">EMPS_00998</name>
</gene>
<keyword evidence="2" id="KW-0285">Flavoprotein</keyword>
<dbReference type="InterPro" id="IPR050562">
    <property type="entry name" value="FAD_mOase_fung"/>
</dbReference>
<dbReference type="PANTHER" id="PTHR47356">
    <property type="entry name" value="FAD-DEPENDENT MONOOXYGENASE ASQG-RELATED"/>
    <property type="match status" value="1"/>
</dbReference>
<accession>A0A9P3H256</accession>
<evidence type="ECO:0000313" key="8">
    <source>
        <dbReference type="Proteomes" id="UP000827284"/>
    </source>
</evidence>
<dbReference type="OrthoDB" id="655030at2759"/>
<dbReference type="PRINTS" id="PR00420">
    <property type="entry name" value="RNGMNOXGNASE"/>
</dbReference>
<name>A0A9P3H256_9FUNG</name>
<feature type="region of interest" description="Disordered" evidence="5">
    <location>
        <begin position="1"/>
        <end position="29"/>
    </location>
</feature>
<sequence>MNPHRVRKPVDEFDDTPIKYPSQLPRNSDGKTPQVMIVGAGLAGFLLAILLDKAGIQYDIYERASSVKPLGSIMSLNANILGAIEQIGLLDELKAISFPGDKSSIMYENLEIIATFENPNKNGEQGYDFFNFSRPKFHQLLLSKIPAEKIHYNKKVMSMIQNKEGVMIRCADGTTYHGDILVGADGAHSGVRKGLYQTLEQQNLLPASDATELSKGFLAMVGTTDPMDPEQYPFLKSQASNFSQVIGRGTSFNWAEFNMPENRVCWVVVSQIASIAEFEKIKFRNSEWGPESNSEFIDQVKDFKVPGGGTLGNLINATPATNISRVFLEEKLFETWSHGRTVLIGDAAHKLLPSAGQGAVCALQDAVILANCLYDLESLDRDAIHAACLDFKEQRYHHVAEMYGKSRMNAIILYGQTLKERIIRHVVLNWIPESIKLKELHRGFAYRPMVTFLPPIPKRGTIDLLPQKPSVRYEREQLKKKEEEALKSQATAEDVSSLIEPPVVTV</sequence>
<protein>
    <recommendedName>
        <fullName evidence="6">FAD-binding domain-containing protein</fullName>
    </recommendedName>
</protein>
<keyword evidence="3" id="KW-0274">FAD</keyword>
<evidence type="ECO:0000259" key="6">
    <source>
        <dbReference type="Pfam" id="PF01494"/>
    </source>
</evidence>
<comment type="similarity">
    <text evidence="1">Belongs to the paxM FAD-dependent monooxygenase family.</text>
</comment>
<proteinExistence type="inferred from homology"/>
<reference evidence="7" key="1">
    <citation type="submission" date="2021-11" db="EMBL/GenBank/DDBJ databases">
        <authorList>
            <person name="Herlambang A."/>
            <person name="Guo Y."/>
            <person name="Takashima Y."/>
            <person name="Nishizawa T."/>
        </authorList>
    </citation>
    <scope>NUCLEOTIDE SEQUENCE</scope>
    <source>
        <strain evidence="7">E1425</strain>
    </source>
</reference>
<dbReference type="InterPro" id="IPR002938">
    <property type="entry name" value="FAD-bd"/>
</dbReference>
<feature type="domain" description="FAD-binding" evidence="6">
    <location>
        <begin position="34"/>
        <end position="202"/>
    </location>
</feature>
<dbReference type="GO" id="GO:0071949">
    <property type="term" value="F:FAD binding"/>
    <property type="evidence" value="ECO:0007669"/>
    <property type="project" value="InterPro"/>
</dbReference>
<dbReference type="Pfam" id="PF01494">
    <property type="entry name" value="FAD_binding_3"/>
    <property type="match status" value="2"/>
</dbReference>
<dbReference type="GO" id="GO:0004497">
    <property type="term" value="F:monooxygenase activity"/>
    <property type="evidence" value="ECO:0007669"/>
    <property type="project" value="InterPro"/>
</dbReference>
<evidence type="ECO:0000256" key="1">
    <source>
        <dbReference type="ARBA" id="ARBA00007992"/>
    </source>
</evidence>
<keyword evidence="4" id="KW-0560">Oxidoreductase</keyword>